<evidence type="ECO:0008006" key="3">
    <source>
        <dbReference type="Google" id="ProtNLM"/>
    </source>
</evidence>
<reference evidence="1" key="1">
    <citation type="submission" date="2022-07" db="EMBL/GenBank/DDBJ databases">
        <title>Genome Sequence of Leucocoprinus birnbaumii.</title>
        <authorList>
            <person name="Buettner E."/>
        </authorList>
    </citation>
    <scope>NUCLEOTIDE SEQUENCE</scope>
    <source>
        <strain evidence="1">VT141</strain>
    </source>
</reference>
<keyword evidence="2" id="KW-1185">Reference proteome</keyword>
<proteinExistence type="predicted"/>
<evidence type="ECO:0000313" key="2">
    <source>
        <dbReference type="Proteomes" id="UP001213000"/>
    </source>
</evidence>
<dbReference type="SUPFAM" id="SSF56112">
    <property type="entry name" value="Protein kinase-like (PK-like)"/>
    <property type="match status" value="1"/>
</dbReference>
<accession>A0AAD5YPP8</accession>
<comment type="caution">
    <text evidence="1">The sequence shown here is derived from an EMBL/GenBank/DDBJ whole genome shotgun (WGS) entry which is preliminary data.</text>
</comment>
<name>A0AAD5YPP8_9AGAR</name>
<dbReference type="AlphaFoldDB" id="A0AAD5YPP8"/>
<dbReference type="InterPro" id="IPR011009">
    <property type="entry name" value="Kinase-like_dom_sf"/>
</dbReference>
<organism evidence="1 2">
    <name type="scientific">Leucocoprinus birnbaumii</name>
    <dbReference type="NCBI Taxonomy" id="56174"/>
    <lineage>
        <taxon>Eukaryota</taxon>
        <taxon>Fungi</taxon>
        <taxon>Dikarya</taxon>
        <taxon>Basidiomycota</taxon>
        <taxon>Agaricomycotina</taxon>
        <taxon>Agaricomycetes</taxon>
        <taxon>Agaricomycetidae</taxon>
        <taxon>Agaricales</taxon>
        <taxon>Agaricineae</taxon>
        <taxon>Agaricaceae</taxon>
        <taxon>Leucocoprinus</taxon>
    </lineage>
</organism>
<evidence type="ECO:0000313" key="1">
    <source>
        <dbReference type="EMBL" id="KAJ3552798.1"/>
    </source>
</evidence>
<sequence>MPTLTETCYTGAALDLFAWPRPTPPTETVVKYEVLPRPTLLRERYKQSIDERVALPSTPPTVSIILEERMVSSMKRVPHVWMARVQGSTTTYPSHLVAKIYDPVFFDDYETQWHDPFYLRDLSVSCEVEAYRRLEALQGTQVPRFYGYFTAMLPAQHSRTVYLILLERVPGRDLRAIVPQKDAEKVCLKHKEAIVDVALRLFYGFFTYGVRNRDMQPRNIILRPQKHASRMVSRTWFCDTEECPLVLEVDCDDLNMVMVDFERVNFGKPGPSSYKKAVQHMALDKQVYIEDWLENVVV</sequence>
<dbReference type="Proteomes" id="UP001213000">
    <property type="component" value="Unassembled WGS sequence"/>
</dbReference>
<dbReference type="EMBL" id="JANIEX010002002">
    <property type="protein sequence ID" value="KAJ3552798.1"/>
    <property type="molecule type" value="Genomic_DNA"/>
</dbReference>
<protein>
    <recommendedName>
        <fullName evidence="3">Protein kinase domain-containing protein</fullName>
    </recommendedName>
</protein>
<gene>
    <name evidence="1" type="ORF">NP233_g12790</name>
</gene>